<dbReference type="GO" id="GO:0016616">
    <property type="term" value="F:oxidoreductase activity, acting on the CH-OH group of donors, NAD or NADP as acceptor"/>
    <property type="evidence" value="ECO:0007669"/>
    <property type="project" value="UniProtKB-ARBA"/>
</dbReference>
<evidence type="ECO:0000256" key="4">
    <source>
        <dbReference type="PIRSR" id="PIRSR000097-1"/>
    </source>
</evidence>
<dbReference type="Proteomes" id="UP000747110">
    <property type="component" value="Unassembled WGS sequence"/>
</dbReference>
<evidence type="ECO:0000313" key="9">
    <source>
        <dbReference type="Proteomes" id="UP000747110"/>
    </source>
</evidence>
<gene>
    <name evidence="8" type="ORF">Vretifemale_12568</name>
</gene>
<proteinExistence type="inferred from homology"/>
<keyword evidence="3" id="KW-0560">Oxidoreductase</keyword>
<dbReference type="Pfam" id="PF00248">
    <property type="entry name" value="Aldo_ket_red"/>
    <property type="match status" value="1"/>
</dbReference>
<dbReference type="OrthoDB" id="416253at2759"/>
<evidence type="ECO:0000256" key="3">
    <source>
        <dbReference type="ARBA" id="ARBA00023002"/>
    </source>
</evidence>
<feature type="site" description="Lowers pKa of active site Tyr" evidence="6">
    <location>
        <position position="91"/>
    </location>
</feature>
<dbReference type="InterPro" id="IPR020471">
    <property type="entry name" value="AKR"/>
</dbReference>
<keyword evidence="9" id="KW-1185">Reference proteome</keyword>
<dbReference type="InterPro" id="IPR036812">
    <property type="entry name" value="NAD(P)_OxRdtase_dom_sf"/>
</dbReference>
<reference evidence="8" key="1">
    <citation type="journal article" date="2021" name="Proc. Natl. Acad. Sci. U.S.A.">
        <title>Three genomes in the algal genus Volvox reveal the fate of a haploid sex-determining region after a transition to homothallism.</title>
        <authorList>
            <person name="Yamamoto K."/>
            <person name="Hamaji T."/>
            <person name="Kawai-Toyooka H."/>
            <person name="Matsuzaki R."/>
            <person name="Takahashi F."/>
            <person name="Nishimura Y."/>
            <person name="Kawachi M."/>
            <person name="Noguchi H."/>
            <person name="Minakuchi Y."/>
            <person name="Umen J.G."/>
            <person name="Toyoda A."/>
            <person name="Nozaki H."/>
        </authorList>
    </citation>
    <scope>NUCLEOTIDE SEQUENCE</scope>
    <source>
        <strain evidence="8">NIES-3786</strain>
    </source>
</reference>
<comment type="similarity">
    <text evidence="1">Belongs to the aldo/keto reductase family.</text>
</comment>
<evidence type="ECO:0000259" key="7">
    <source>
        <dbReference type="Pfam" id="PF00248"/>
    </source>
</evidence>
<dbReference type="FunFam" id="3.20.20.100:FF:000002">
    <property type="entry name" value="2,5-diketo-D-gluconic acid reductase A"/>
    <property type="match status" value="1"/>
</dbReference>
<dbReference type="PANTHER" id="PTHR43827">
    <property type="entry name" value="2,5-DIKETO-D-GLUCONIC ACID REDUCTASE"/>
    <property type="match status" value="1"/>
</dbReference>
<evidence type="ECO:0000313" key="8">
    <source>
        <dbReference type="EMBL" id="GIL83833.1"/>
    </source>
</evidence>
<dbReference type="CDD" id="cd19136">
    <property type="entry name" value="AKR_DrGR-like"/>
    <property type="match status" value="1"/>
</dbReference>
<dbReference type="AlphaFoldDB" id="A0A8J4CIK0"/>
<feature type="binding site" evidence="5">
    <location>
        <position position="124"/>
    </location>
    <ligand>
        <name>substrate</name>
    </ligand>
</feature>
<dbReference type="InterPro" id="IPR018170">
    <property type="entry name" value="Aldo/ket_reductase_CS"/>
</dbReference>
<dbReference type="PANTHER" id="PTHR43827:SF3">
    <property type="entry name" value="NADP-DEPENDENT OXIDOREDUCTASE DOMAIN-CONTAINING PROTEIN"/>
    <property type="match status" value="1"/>
</dbReference>
<feature type="domain" description="NADP-dependent oxidoreductase" evidence="7">
    <location>
        <begin position="34"/>
        <end position="265"/>
    </location>
</feature>
<sequence length="302" mass="33621">MLISDLSASTMVTLGKPLPRTLTLRNGVEFPAVGLGTFRAQDDDARNAVMAALRLGLRHIDTASIYKNEGPIREALAASGVPRGEVFVTSKVSPYEQGAGRARKAVEGIMERIGVQYLDLVLVHWPGVSRVAPDSSLNAQMRWETWQELERLYSEGRVRAIGVSNYEERHLRELLGRAAVKPMVNQFEVHPRRQRLELRQLCKQEGIAVVAYASLGCADLLNHPTVTRVAAEVRRTPAQVLLRWALQGGCAVIPKSVRPERIAEWREDLLLGGDWRLSQEQVTALEGLEDGHKYCWDPSAVM</sequence>
<protein>
    <recommendedName>
        <fullName evidence="7">NADP-dependent oxidoreductase domain-containing protein</fullName>
    </recommendedName>
</protein>
<comment type="caution">
    <text evidence="8">The sequence shown here is derived from an EMBL/GenBank/DDBJ whole genome shotgun (WGS) entry which is preliminary data.</text>
</comment>
<dbReference type="PRINTS" id="PR00069">
    <property type="entry name" value="ALDKETRDTASE"/>
</dbReference>
<dbReference type="PROSITE" id="PS00062">
    <property type="entry name" value="ALDOKETO_REDUCTASE_2"/>
    <property type="match status" value="1"/>
</dbReference>
<dbReference type="PIRSF" id="PIRSF000097">
    <property type="entry name" value="AKR"/>
    <property type="match status" value="1"/>
</dbReference>
<evidence type="ECO:0000256" key="1">
    <source>
        <dbReference type="ARBA" id="ARBA00007905"/>
    </source>
</evidence>
<dbReference type="Gene3D" id="3.20.20.100">
    <property type="entry name" value="NADP-dependent oxidoreductase domain"/>
    <property type="match status" value="1"/>
</dbReference>
<organism evidence="8 9">
    <name type="scientific">Volvox reticuliferus</name>
    <dbReference type="NCBI Taxonomy" id="1737510"/>
    <lineage>
        <taxon>Eukaryota</taxon>
        <taxon>Viridiplantae</taxon>
        <taxon>Chlorophyta</taxon>
        <taxon>core chlorophytes</taxon>
        <taxon>Chlorophyceae</taxon>
        <taxon>CS clade</taxon>
        <taxon>Chlamydomonadales</taxon>
        <taxon>Volvocaceae</taxon>
        <taxon>Volvox</taxon>
    </lineage>
</organism>
<dbReference type="InterPro" id="IPR023210">
    <property type="entry name" value="NADP_OxRdtase_dom"/>
</dbReference>
<name>A0A8J4CIK0_9CHLO</name>
<evidence type="ECO:0000256" key="2">
    <source>
        <dbReference type="ARBA" id="ARBA00022857"/>
    </source>
</evidence>
<feature type="active site" description="Proton donor" evidence="4">
    <location>
        <position position="66"/>
    </location>
</feature>
<dbReference type="EMBL" id="BNCP01000028">
    <property type="protein sequence ID" value="GIL83833.1"/>
    <property type="molecule type" value="Genomic_DNA"/>
</dbReference>
<keyword evidence="2" id="KW-0521">NADP</keyword>
<accession>A0A8J4CIK0</accession>
<evidence type="ECO:0000256" key="6">
    <source>
        <dbReference type="PIRSR" id="PIRSR000097-3"/>
    </source>
</evidence>
<dbReference type="SUPFAM" id="SSF51430">
    <property type="entry name" value="NAD(P)-linked oxidoreductase"/>
    <property type="match status" value="1"/>
</dbReference>
<evidence type="ECO:0000256" key="5">
    <source>
        <dbReference type="PIRSR" id="PIRSR000097-2"/>
    </source>
</evidence>